<keyword evidence="1" id="KW-1133">Transmembrane helix</keyword>
<evidence type="ECO:0000313" key="4">
    <source>
        <dbReference type="Proteomes" id="UP000509667"/>
    </source>
</evidence>
<gene>
    <name evidence="3" type="ORF">HZS55_09285</name>
</gene>
<keyword evidence="3" id="KW-0238">DNA-binding</keyword>
<dbReference type="GO" id="GO:0003677">
    <property type="term" value="F:DNA binding"/>
    <property type="evidence" value="ECO:0007669"/>
    <property type="project" value="UniProtKB-KW"/>
</dbReference>
<reference evidence="3 4" key="1">
    <citation type="submission" date="2020-07" db="EMBL/GenBank/DDBJ databases">
        <title>Halosimplex pelagicum sp. nov. and Halosimplex rubrum sp. nov., isolated from salted brown alga Laminaria, and emended description of the genus Halosimplex.</title>
        <authorList>
            <person name="Cui H."/>
        </authorList>
    </citation>
    <scope>NUCLEOTIDE SEQUENCE [LARGE SCALE GENOMIC DNA]</scope>
    <source>
        <strain evidence="3 4">R27</strain>
    </source>
</reference>
<keyword evidence="4" id="KW-1185">Reference proteome</keyword>
<protein>
    <submittedName>
        <fullName evidence="3">DNA-binding protein</fullName>
    </submittedName>
</protein>
<evidence type="ECO:0000313" key="3">
    <source>
        <dbReference type="EMBL" id="QLH79966.1"/>
    </source>
</evidence>
<evidence type="ECO:0000256" key="1">
    <source>
        <dbReference type="SAM" id="Phobius"/>
    </source>
</evidence>
<organism evidence="3 4">
    <name type="scientific">Halosimplex rubrum</name>
    <dbReference type="NCBI Taxonomy" id="869889"/>
    <lineage>
        <taxon>Archaea</taxon>
        <taxon>Methanobacteriati</taxon>
        <taxon>Methanobacteriota</taxon>
        <taxon>Stenosarchaea group</taxon>
        <taxon>Halobacteria</taxon>
        <taxon>Halobacteriales</taxon>
        <taxon>Haloarculaceae</taxon>
        <taxon>Halosimplex</taxon>
    </lineage>
</organism>
<sequence>MPADETPAATCPHCDCPFRSEHARDLHVGERHEPTPTQRERYEAALETERDDLWLFHAKAVVALGVTYAATVILYMAVLGSFF</sequence>
<evidence type="ECO:0000259" key="2">
    <source>
        <dbReference type="Pfam" id="PF24166"/>
    </source>
</evidence>
<proteinExistence type="predicted"/>
<dbReference type="InterPro" id="IPR055833">
    <property type="entry name" value="DUF7410"/>
</dbReference>
<feature type="transmembrane region" description="Helical" evidence="1">
    <location>
        <begin position="60"/>
        <end position="82"/>
    </location>
</feature>
<dbReference type="Pfam" id="PF24166">
    <property type="entry name" value="DUF7410"/>
    <property type="match status" value="1"/>
</dbReference>
<dbReference type="AlphaFoldDB" id="A0A7D5P3E2"/>
<dbReference type="KEGG" id="hrr:HZS55_09285"/>
<name>A0A7D5P3E2_9EURY</name>
<dbReference type="Proteomes" id="UP000509667">
    <property type="component" value="Chromosome"/>
</dbReference>
<accession>A0A7D5P3E2</accession>
<feature type="domain" description="DUF7410" evidence="2">
    <location>
        <begin position="11"/>
        <end position="32"/>
    </location>
</feature>
<keyword evidence="1" id="KW-0472">Membrane</keyword>
<keyword evidence="1" id="KW-0812">Transmembrane</keyword>
<dbReference type="EMBL" id="CP058910">
    <property type="protein sequence ID" value="QLH79966.1"/>
    <property type="molecule type" value="Genomic_DNA"/>
</dbReference>
<dbReference type="OrthoDB" id="293088at2157"/>